<dbReference type="InterPro" id="IPR005545">
    <property type="entry name" value="YCII"/>
</dbReference>
<comment type="caution">
    <text evidence="3">The sequence shown here is derived from an EMBL/GenBank/DDBJ whole genome shotgun (WGS) entry which is preliminary data.</text>
</comment>
<sequence>MTHFVAEIRYTAEPDVVAASRAEHRAYLQGLHAAGRLVLSGPWADRSGACLVYRAEDEAEVRTMLEEDPFRRDDVVEVLSVREWDVVVGG</sequence>
<dbReference type="InterPro" id="IPR011008">
    <property type="entry name" value="Dimeric_a/b-barrel"/>
</dbReference>
<dbReference type="Pfam" id="PF03795">
    <property type="entry name" value="YCII"/>
    <property type="match status" value="1"/>
</dbReference>
<evidence type="ECO:0000259" key="2">
    <source>
        <dbReference type="Pfam" id="PF03795"/>
    </source>
</evidence>
<comment type="similarity">
    <text evidence="1">Belongs to the YciI family.</text>
</comment>
<dbReference type="RefSeq" id="WP_123378522.1">
    <property type="nucleotide sequence ID" value="NZ_RJKN01000001.1"/>
</dbReference>
<dbReference type="AlphaFoldDB" id="A0A3N1HTH8"/>
<dbReference type="Proteomes" id="UP000276232">
    <property type="component" value="Unassembled WGS sequence"/>
</dbReference>
<dbReference type="PANTHER" id="PTHR37828:SF1">
    <property type="entry name" value="YCII-RELATED DOMAIN-CONTAINING PROTEIN"/>
    <property type="match status" value="1"/>
</dbReference>
<dbReference type="Gene3D" id="3.30.70.1060">
    <property type="entry name" value="Dimeric alpha+beta barrel"/>
    <property type="match status" value="1"/>
</dbReference>
<dbReference type="InParanoid" id="A0A3N1HTH8"/>
<dbReference type="EMBL" id="RJKN01000001">
    <property type="protein sequence ID" value="ROP45828.1"/>
    <property type="molecule type" value="Genomic_DNA"/>
</dbReference>
<organism evidence="3 4">
    <name type="scientific">Pseudokineococcus lusitanus</name>
    <dbReference type="NCBI Taxonomy" id="763993"/>
    <lineage>
        <taxon>Bacteria</taxon>
        <taxon>Bacillati</taxon>
        <taxon>Actinomycetota</taxon>
        <taxon>Actinomycetes</taxon>
        <taxon>Kineosporiales</taxon>
        <taxon>Kineosporiaceae</taxon>
        <taxon>Pseudokineococcus</taxon>
    </lineage>
</organism>
<evidence type="ECO:0000313" key="4">
    <source>
        <dbReference type="Proteomes" id="UP000276232"/>
    </source>
</evidence>
<dbReference type="OrthoDB" id="8968203at2"/>
<proteinExistence type="inferred from homology"/>
<gene>
    <name evidence="3" type="ORF">EDC03_0437</name>
</gene>
<protein>
    <recommendedName>
        <fullName evidence="2">YCII-related domain-containing protein</fullName>
    </recommendedName>
</protein>
<feature type="domain" description="YCII-related" evidence="2">
    <location>
        <begin position="12"/>
        <end position="84"/>
    </location>
</feature>
<evidence type="ECO:0000313" key="3">
    <source>
        <dbReference type="EMBL" id="ROP45828.1"/>
    </source>
</evidence>
<name>A0A3N1HTH8_9ACTN</name>
<evidence type="ECO:0000256" key="1">
    <source>
        <dbReference type="ARBA" id="ARBA00007689"/>
    </source>
</evidence>
<accession>A0A3N1HTH8</accession>
<reference evidence="3 4" key="1">
    <citation type="journal article" date="2015" name="Stand. Genomic Sci.">
        <title>Genomic Encyclopedia of Bacterial and Archaeal Type Strains, Phase III: the genomes of soil and plant-associated and newly described type strains.</title>
        <authorList>
            <person name="Whitman W.B."/>
            <person name="Woyke T."/>
            <person name="Klenk H.P."/>
            <person name="Zhou Y."/>
            <person name="Lilburn T.G."/>
            <person name="Beck B.J."/>
            <person name="De Vos P."/>
            <person name="Vandamme P."/>
            <person name="Eisen J.A."/>
            <person name="Garrity G."/>
            <person name="Hugenholtz P."/>
            <person name="Kyrpides N.C."/>
        </authorList>
    </citation>
    <scope>NUCLEOTIDE SEQUENCE [LARGE SCALE GENOMIC DNA]</scope>
    <source>
        <strain evidence="3 4">CECT 7306</strain>
    </source>
</reference>
<dbReference type="SUPFAM" id="SSF54909">
    <property type="entry name" value="Dimeric alpha+beta barrel"/>
    <property type="match status" value="1"/>
</dbReference>
<keyword evidence="4" id="KW-1185">Reference proteome</keyword>
<dbReference type="PANTHER" id="PTHR37828">
    <property type="entry name" value="GSR2449 PROTEIN"/>
    <property type="match status" value="1"/>
</dbReference>